<evidence type="ECO:0000313" key="1">
    <source>
        <dbReference type="EMBL" id="RTE09679.1"/>
    </source>
</evidence>
<keyword evidence="2" id="KW-1185">Reference proteome</keyword>
<evidence type="ECO:0000313" key="2">
    <source>
        <dbReference type="Proteomes" id="UP000276128"/>
    </source>
</evidence>
<reference evidence="1 2" key="1">
    <citation type="submission" date="2018-12" db="EMBL/GenBank/DDBJ databases">
        <title>Bacillus ochoae sp. nov., Paenibacillus whitsoniae sp. nov., Paenibacillus spiritus sp. nov. Isolated from the Mars Exploration Rover during spacecraft assembly.</title>
        <authorList>
            <person name="Seuylemezian A."/>
            <person name="Vaishampayan P."/>
        </authorList>
    </citation>
    <scope>NUCLEOTIDE SEQUENCE [LARGE SCALE GENOMIC DNA]</scope>
    <source>
        <strain evidence="1 2">MER 54</strain>
    </source>
</reference>
<sequence length="82" mass="9955">MCRSPWASIRTRATSRILRWRKRWASRIPHCPSCHNWRASLIFCFYKCEFKKSGFQHREDCENLKKEERSVGKTYMSTGLRR</sequence>
<dbReference type="EMBL" id="RXHU01000027">
    <property type="protein sequence ID" value="RTE09679.1"/>
    <property type="molecule type" value="Genomic_DNA"/>
</dbReference>
<accession>A0A3S0A4X4</accession>
<proteinExistence type="predicted"/>
<comment type="caution">
    <text evidence="1">The sequence shown here is derived from an EMBL/GenBank/DDBJ whole genome shotgun (WGS) entry which is preliminary data.</text>
</comment>
<dbReference type="Proteomes" id="UP000276128">
    <property type="component" value="Unassembled WGS sequence"/>
</dbReference>
<dbReference type="AlphaFoldDB" id="A0A3S0A4X4"/>
<gene>
    <name evidence="1" type="ORF">EJQ19_10525</name>
</gene>
<name>A0A3S0A4X4_9BACL</name>
<protein>
    <submittedName>
        <fullName evidence="1">Uncharacterized protein</fullName>
    </submittedName>
</protein>
<organism evidence="1 2">
    <name type="scientific">Paenibacillus whitsoniae</name>
    <dbReference type="NCBI Taxonomy" id="2496558"/>
    <lineage>
        <taxon>Bacteria</taxon>
        <taxon>Bacillati</taxon>
        <taxon>Bacillota</taxon>
        <taxon>Bacilli</taxon>
        <taxon>Bacillales</taxon>
        <taxon>Paenibacillaceae</taxon>
        <taxon>Paenibacillus</taxon>
    </lineage>
</organism>